<dbReference type="FunFam" id="1.10.10.60:FF:000010">
    <property type="entry name" value="Transcriptional activator Myb isoform A"/>
    <property type="match status" value="1"/>
</dbReference>
<feature type="domain" description="Myb-like" evidence="7">
    <location>
        <begin position="39"/>
        <end position="90"/>
    </location>
</feature>
<feature type="domain" description="Myb-like" evidence="7">
    <location>
        <begin position="91"/>
        <end position="141"/>
    </location>
</feature>
<keyword evidence="2" id="KW-0677">Repeat</keyword>
<dbReference type="InterPro" id="IPR001005">
    <property type="entry name" value="SANT/Myb"/>
</dbReference>
<dbReference type="GO" id="GO:0000978">
    <property type="term" value="F:RNA polymerase II cis-regulatory region sequence-specific DNA binding"/>
    <property type="evidence" value="ECO:0007669"/>
    <property type="project" value="TreeGrafter"/>
</dbReference>
<dbReference type="InterPro" id="IPR050560">
    <property type="entry name" value="MYB_TF"/>
</dbReference>
<dbReference type="SMART" id="SM00717">
    <property type="entry name" value="SANT"/>
    <property type="match status" value="2"/>
</dbReference>
<dbReference type="InterPro" id="IPR017930">
    <property type="entry name" value="Myb_dom"/>
</dbReference>
<dbReference type="InterPro" id="IPR017884">
    <property type="entry name" value="SANT_dom"/>
</dbReference>
<evidence type="ECO:0000259" key="8">
    <source>
        <dbReference type="PROSITE" id="PS51293"/>
    </source>
</evidence>
<keyword evidence="5" id="KW-0539">Nucleus</keyword>
<dbReference type="PANTHER" id="PTHR45614:SF218">
    <property type="entry name" value="TRANSCRIPTION FACTOR MYB119-RELATED"/>
    <property type="match status" value="1"/>
</dbReference>
<keyword evidence="4" id="KW-0238">DNA-binding</keyword>
<organism evidence="10 11">
    <name type="scientific">Hevea brasiliensis</name>
    <name type="common">Para rubber tree</name>
    <name type="synonym">Siphonia brasiliensis</name>
    <dbReference type="NCBI Taxonomy" id="3981"/>
    <lineage>
        <taxon>Eukaryota</taxon>
        <taxon>Viridiplantae</taxon>
        <taxon>Streptophyta</taxon>
        <taxon>Embryophyta</taxon>
        <taxon>Tracheophyta</taxon>
        <taxon>Spermatophyta</taxon>
        <taxon>Magnoliopsida</taxon>
        <taxon>eudicotyledons</taxon>
        <taxon>Gunneridae</taxon>
        <taxon>Pentapetalae</taxon>
        <taxon>rosids</taxon>
        <taxon>fabids</taxon>
        <taxon>Malpighiales</taxon>
        <taxon>Euphorbiaceae</taxon>
        <taxon>Crotonoideae</taxon>
        <taxon>Micrandreae</taxon>
        <taxon>Hevea</taxon>
    </lineage>
</organism>
<evidence type="ECO:0000259" key="7">
    <source>
        <dbReference type="PROSITE" id="PS50090"/>
    </source>
</evidence>
<keyword evidence="3" id="KW-0804">Transcription</keyword>
<proteinExistence type="predicted"/>
<evidence type="ECO:0000256" key="4">
    <source>
        <dbReference type="ARBA" id="ARBA00023125"/>
    </source>
</evidence>
<feature type="compositionally biased region" description="Basic residues" evidence="6">
    <location>
        <begin position="139"/>
        <end position="152"/>
    </location>
</feature>
<comment type="subcellular location">
    <subcellularLocation>
        <location evidence="1">Nucleus</location>
    </subcellularLocation>
</comment>
<comment type="caution">
    <text evidence="10">The sequence shown here is derived from an EMBL/GenBank/DDBJ whole genome shotgun (WGS) entry which is preliminary data.</text>
</comment>
<accession>A0A6A6MFX0</accession>
<protein>
    <submittedName>
        <fullName evidence="10">Uncharacterized protein</fullName>
    </submittedName>
</protein>
<evidence type="ECO:0000256" key="5">
    <source>
        <dbReference type="ARBA" id="ARBA00023242"/>
    </source>
</evidence>
<feature type="domain" description="SANT" evidence="8">
    <location>
        <begin position="94"/>
        <end position="145"/>
    </location>
</feature>
<evidence type="ECO:0000256" key="6">
    <source>
        <dbReference type="SAM" id="MobiDB-lite"/>
    </source>
</evidence>
<dbReference type="PROSITE" id="PS51293">
    <property type="entry name" value="SANT"/>
    <property type="match status" value="1"/>
</dbReference>
<keyword evidence="3" id="KW-0805">Transcription regulation</keyword>
<dbReference type="Proteomes" id="UP000467840">
    <property type="component" value="Chromosome 14"/>
</dbReference>
<keyword evidence="11" id="KW-1185">Reference proteome</keyword>
<dbReference type="InterPro" id="IPR009057">
    <property type="entry name" value="Homeodomain-like_sf"/>
</dbReference>
<sequence>MKIVSMDMQEKPNAGLEEEVKVSARISKGQGKKAKTGSCPTLIKGQWTEGEDRKLIMLVKQFGVRKWAQIAKKLDARAGKQCRERWHNHLRPDIKKESWSEEEERILVEAHSKVGNRWAEIAKLIPGRTENSIKNHWNATKRRQNSRKRNKQTKNQIGKPQSSILQDYIRSKNLKDPFITNATIITPSHSTTTTTNTPSSSTTSEDPSSQFNYFLPELSESTVDDSPPLFSQTYDDELLFFKISSLTILRSHS</sequence>
<feature type="domain" description="HTH myb-type" evidence="9">
    <location>
        <begin position="91"/>
        <end position="145"/>
    </location>
</feature>
<dbReference type="GO" id="GO:0000981">
    <property type="term" value="F:DNA-binding transcription factor activity, RNA polymerase II-specific"/>
    <property type="evidence" value="ECO:0007669"/>
    <property type="project" value="TreeGrafter"/>
</dbReference>
<dbReference type="CDD" id="cd00167">
    <property type="entry name" value="SANT"/>
    <property type="match status" value="2"/>
</dbReference>
<evidence type="ECO:0000256" key="2">
    <source>
        <dbReference type="ARBA" id="ARBA00022737"/>
    </source>
</evidence>
<dbReference type="Gene3D" id="1.10.10.60">
    <property type="entry name" value="Homeodomain-like"/>
    <property type="match status" value="2"/>
</dbReference>
<dbReference type="PROSITE" id="PS51294">
    <property type="entry name" value="HTH_MYB"/>
    <property type="match status" value="2"/>
</dbReference>
<dbReference type="SUPFAM" id="SSF46689">
    <property type="entry name" value="Homeodomain-like"/>
    <property type="match status" value="1"/>
</dbReference>
<dbReference type="AlphaFoldDB" id="A0A6A6MFX0"/>
<evidence type="ECO:0000256" key="3">
    <source>
        <dbReference type="ARBA" id="ARBA00023015"/>
    </source>
</evidence>
<name>A0A6A6MFX0_HEVBR</name>
<evidence type="ECO:0000259" key="9">
    <source>
        <dbReference type="PROSITE" id="PS51294"/>
    </source>
</evidence>
<evidence type="ECO:0000313" key="11">
    <source>
        <dbReference type="Proteomes" id="UP000467840"/>
    </source>
</evidence>
<feature type="region of interest" description="Disordered" evidence="6">
    <location>
        <begin position="185"/>
        <end position="211"/>
    </location>
</feature>
<dbReference type="GO" id="GO:0005634">
    <property type="term" value="C:nucleus"/>
    <property type="evidence" value="ECO:0007669"/>
    <property type="project" value="UniProtKB-SubCell"/>
</dbReference>
<evidence type="ECO:0000313" key="10">
    <source>
        <dbReference type="EMBL" id="KAF2312582.1"/>
    </source>
</evidence>
<feature type="region of interest" description="Disordered" evidence="6">
    <location>
        <begin position="136"/>
        <end position="164"/>
    </location>
</feature>
<dbReference type="Pfam" id="PF13921">
    <property type="entry name" value="Myb_DNA-bind_6"/>
    <property type="match status" value="1"/>
</dbReference>
<gene>
    <name evidence="10" type="ORF">GH714_035140</name>
</gene>
<reference evidence="10 11" key="1">
    <citation type="journal article" date="2020" name="Mol. Plant">
        <title>The Chromosome-Based Rubber Tree Genome Provides New Insights into Spurge Genome Evolution and Rubber Biosynthesis.</title>
        <authorList>
            <person name="Liu J."/>
            <person name="Shi C."/>
            <person name="Shi C.C."/>
            <person name="Li W."/>
            <person name="Zhang Q.J."/>
            <person name="Zhang Y."/>
            <person name="Li K."/>
            <person name="Lu H.F."/>
            <person name="Shi C."/>
            <person name="Zhu S.T."/>
            <person name="Xiao Z.Y."/>
            <person name="Nan H."/>
            <person name="Yue Y."/>
            <person name="Zhu X.G."/>
            <person name="Wu Y."/>
            <person name="Hong X.N."/>
            <person name="Fan G.Y."/>
            <person name="Tong Y."/>
            <person name="Zhang D."/>
            <person name="Mao C.L."/>
            <person name="Liu Y.L."/>
            <person name="Hao S.J."/>
            <person name="Liu W.Q."/>
            <person name="Lv M.Q."/>
            <person name="Zhang H.B."/>
            <person name="Liu Y."/>
            <person name="Hu-Tang G.R."/>
            <person name="Wang J.P."/>
            <person name="Wang J.H."/>
            <person name="Sun Y.H."/>
            <person name="Ni S.B."/>
            <person name="Chen W.B."/>
            <person name="Zhang X.C."/>
            <person name="Jiao Y.N."/>
            <person name="Eichler E.E."/>
            <person name="Li G.H."/>
            <person name="Liu X."/>
            <person name="Gao L.Z."/>
        </authorList>
    </citation>
    <scope>NUCLEOTIDE SEQUENCE [LARGE SCALE GENOMIC DNA]</scope>
    <source>
        <strain evidence="11">cv. GT1</strain>
        <tissue evidence="10">Leaf</tissue>
    </source>
</reference>
<feature type="compositionally biased region" description="Low complexity" evidence="6">
    <location>
        <begin position="186"/>
        <end position="209"/>
    </location>
</feature>
<feature type="domain" description="HTH myb-type" evidence="9">
    <location>
        <begin position="40"/>
        <end position="90"/>
    </location>
</feature>
<dbReference type="EMBL" id="JAAGAX010000006">
    <property type="protein sequence ID" value="KAF2312582.1"/>
    <property type="molecule type" value="Genomic_DNA"/>
</dbReference>
<dbReference type="PANTHER" id="PTHR45614">
    <property type="entry name" value="MYB PROTEIN-RELATED"/>
    <property type="match status" value="1"/>
</dbReference>
<dbReference type="PROSITE" id="PS50090">
    <property type="entry name" value="MYB_LIKE"/>
    <property type="match status" value="2"/>
</dbReference>
<evidence type="ECO:0000256" key="1">
    <source>
        <dbReference type="ARBA" id="ARBA00004123"/>
    </source>
</evidence>